<keyword evidence="1" id="KW-0732">Signal</keyword>
<feature type="signal peptide" evidence="1">
    <location>
        <begin position="1"/>
        <end position="23"/>
    </location>
</feature>
<protein>
    <submittedName>
        <fullName evidence="2">Uncharacterized protein</fullName>
    </submittedName>
</protein>
<reference evidence="2" key="1">
    <citation type="submission" date="2020-05" db="EMBL/GenBank/DDBJ databases">
        <title>Phylogenomic resolution of chytrid fungi.</title>
        <authorList>
            <person name="Stajich J.E."/>
            <person name="Amses K."/>
            <person name="Simmons R."/>
            <person name="Seto K."/>
            <person name="Myers J."/>
            <person name="Bonds A."/>
            <person name="Quandt C.A."/>
            <person name="Barry K."/>
            <person name="Liu P."/>
            <person name="Grigoriev I."/>
            <person name="Longcore J.E."/>
            <person name="James T.Y."/>
        </authorList>
    </citation>
    <scope>NUCLEOTIDE SEQUENCE</scope>
    <source>
        <strain evidence="2">JEL0513</strain>
    </source>
</reference>
<gene>
    <name evidence="2" type="ORF">HK100_001244</name>
</gene>
<feature type="chain" id="PRO_5041965476" evidence="1">
    <location>
        <begin position="24"/>
        <end position="172"/>
    </location>
</feature>
<name>A0AAD5TAC4_9FUNG</name>
<dbReference type="AlphaFoldDB" id="A0AAD5TAC4"/>
<evidence type="ECO:0000256" key="1">
    <source>
        <dbReference type="SAM" id="SignalP"/>
    </source>
</evidence>
<dbReference type="Proteomes" id="UP001211907">
    <property type="component" value="Unassembled WGS sequence"/>
</dbReference>
<comment type="caution">
    <text evidence="2">The sequence shown here is derived from an EMBL/GenBank/DDBJ whole genome shotgun (WGS) entry which is preliminary data.</text>
</comment>
<dbReference type="EMBL" id="JADGJH010000127">
    <property type="protein sequence ID" value="KAJ3136965.1"/>
    <property type="molecule type" value="Genomic_DNA"/>
</dbReference>
<evidence type="ECO:0000313" key="2">
    <source>
        <dbReference type="EMBL" id="KAJ3136965.1"/>
    </source>
</evidence>
<proteinExistence type="predicted"/>
<evidence type="ECO:0000313" key="3">
    <source>
        <dbReference type="Proteomes" id="UP001211907"/>
    </source>
</evidence>
<organism evidence="2 3">
    <name type="scientific">Physocladia obscura</name>
    <dbReference type="NCBI Taxonomy" id="109957"/>
    <lineage>
        <taxon>Eukaryota</taxon>
        <taxon>Fungi</taxon>
        <taxon>Fungi incertae sedis</taxon>
        <taxon>Chytridiomycota</taxon>
        <taxon>Chytridiomycota incertae sedis</taxon>
        <taxon>Chytridiomycetes</taxon>
        <taxon>Chytridiales</taxon>
        <taxon>Chytriomycetaceae</taxon>
        <taxon>Physocladia</taxon>
    </lineage>
</organism>
<accession>A0AAD5TAC4</accession>
<keyword evidence="3" id="KW-1185">Reference proteome</keyword>
<sequence>MIVKEITVAAVLAFLFSGRKVSAGTCVTYTGGYCTDYVNYPAYLSSGGSIAASEAVLKAGGIDLLLSLNASTPIDRPYSIDQVTCQTVCQNAVSECTTLFTAFGKTSIIPVCSGTVLSFNVSYSTTDDCLGYTATSTANWFIDFIHSDNNNNNNSYCHRSILSANVFDQSDI</sequence>